<reference evidence="1 2" key="1">
    <citation type="submission" date="2019-05" db="EMBL/GenBank/DDBJ databases">
        <title>Another draft genome of Portunus trituberculatus and its Hox gene families provides insights of decapod evolution.</title>
        <authorList>
            <person name="Jeong J.-H."/>
            <person name="Song I."/>
            <person name="Kim S."/>
            <person name="Choi T."/>
            <person name="Kim D."/>
            <person name="Ryu S."/>
            <person name="Kim W."/>
        </authorList>
    </citation>
    <scope>NUCLEOTIDE SEQUENCE [LARGE SCALE GENOMIC DNA]</scope>
    <source>
        <tissue evidence="1">Muscle</tissue>
    </source>
</reference>
<organism evidence="1 2">
    <name type="scientific">Portunus trituberculatus</name>
    <name type="common">Swimming crab</name>
    <name type="synonym">Neptunus trituberculatus</name>
    <dbReference type="NCBI Taxonomy" id="210409"/>
    <lineage>
        <taxon>Eukaryota</taxon>
        <taxon>Metazoa</taxon>
        <taxon>Ecdysozoa</taxon>
        <taxon>Arthropoda</taxon>
        <taxon>Crustacea</taxon>
        <taxon>Multicrustacea</taxon>
        <taxon>Malacostraca</taxon>
        <taxon>Eumalacostraca</taxon>
        <taxon>Eucarida</taxon>
        <taxon>Decapoda</taxon>
        <taxon>Pleocyemata</taxon>
        <taxon>Brachyura</taxon>
        <taxon>Eubrachyura</taxon>
        <taxon>Portunoidea</taxon>
        <taxon>Portunidae</taxon>
        <taxon>Portuninae</taxon>
        <taxon>Portunus</taxon>
    </lineage>
</organism>
<gene>
    <name evidence="1" type="ORF">E2C01_081862</name>
</gene>
<dbReference type="EMBL" id="VSRR010073269">
    <property type="protein sequence ID" value="MPC87014.1"/>
    <property type="molecule type" value="Genomic_DNA"/>
</dbReference>
<evidence type="ECO:0000313" key="1">
    <source>
        <dbReference type="EMBL" id="MPC87014.1"/>
    </source>
</evidence>
<sequence length="60" mass="6516">MGKTGWVTSRRPRFLGGSVTSSRNYKLTSLLKACPCVGRLISAEDAAPGKESRLADSNMW</sequence>
<proteinExistence type="predicted"/>
<name>A0A5B7J3F6_PORTR</name>
<dbReference type="Proteomes" id="UP000324222">
    <property type="component" value="Unassembled WGS sequence"/>
</dbReference>
<accession>A0A5B7J3F6</accession>
<comment type="caution">
    <text evidence="1">The sequence shown here is derived from an EMBL/GenBank/DDBJ whole genome shotgun (WGS) entry which is preliminary data.</text>
</comment>
<evidence type="ECO:0000313" key="2">
    <source>
        <dbReference type="Proteomes" id="UP000324222"/>
    </source>
</evidence>
<protein>
    <submittedName>
        <fullName evidence="1">Uncharacterized protein</fullName>
    </submittedName>
</protein>
<dbReference type="AlphaFoldDB" id="A0A5B7J3F6"/>
<keyword evidence="2" id="KW-1185">Reference proteome</keyword>